<feature type="compositionally biased region" description="Low complexity" evidence="8">
    <location>
        <begin position="399"/>
        <end position="418"/>
    </location>
</feature>
<feature type="compositionally biased region" description="Basic and acidic residues" evidence="8">
    <location>
        <begin position="1"/>
        <end position="13"/>
    </location>
</feature>
<sequence length="579" mass="59502">MKRQAEKQISKDSTDEDDDSMPQTGFQKADETVLATRKIKGLPKRSQNNSNSSNEDSSNPPKFAGFGGFGPPASKSFTFIPPTMSEQPSVAPTASNAAKTLSGLLGAGATAPLAPAPTLSSVDESSDSEAAALKYYTSLRGLNVSFLSAIQKAVEDDPFADVAVLLDRYKSLRVDVQKEFDDAGAPPSRTSTQTTIPTMPTPPASFTGFGGFGQKSSSSSGSSTGSVGFTPTASKDASKPTPSPFGGFGSSSTSSTSLFSKPSTSSESLSLSKDSESKPAADSSTSTSLFGSSAKPPSSGFTFGASSTTTTTSPFGAPSSSNPFGAPKPNPFGAPSVPSSFLSSSSASSSTTPKPPTTFGGFGGFGSKPAGTTSPGGGSIGNPVGFGFGSPPKDGDSKPSGFTFGASSSSSSPSPFGSQKTEEASPDSTPKPEDAAKAEENPATALFGNSPHDEEGEGEEDEETTHSIRLKAFRLKKSDEGAAGWADLGTGVLRLKKHKETGARRMLLRNSSTGKITINFNLYGGLNPSQNKKAVMFVGHDEGGVSQTYNVRMKTEEQAADLKSALEREIMFVKAKSDA</sequence>
<gene>
    <name evidence="10" type="ORF">VKT23_000706</name>
</gene>
<dbReference type="InterPro" id="IPR015007">
    <property type="entry name" value="NUP2/50/61"/>
</dbReference>
<proteinExistence type="predicted"/>
<evidence type="ECO:0000256" key="1">
    <source>
        <dbReference type="ARBA" id="ARBA00004567"/>
    </source>
</evidence>
<comment type="caution">
    <text evidence="10">The sequence shown here is derived from an EMBL/GenBank/DDBJ whole genome shotgun (WGS) entry which is preliminary data.</text>
</comment>
<dbReference type="InterPro" id="IPR000156">
    <property type="entry name" value="Ran_bind_dom"/>
</dbReference>
<evidence type="ECO:0000256" key="8">
    <source>
        <dbReference type="SAM" id="MobiDB-lite"/>
    </source>
</evidence>
<reference evidence="10 11" key="1">
    <citation type="submission" date="2024-01" db="EMBL/GenBank/DDBJ databases">
        <title>A draft genome for the cacao thread blight pathogen Marasmiellus scandens.</title>
        <authorList>
            <person name="Baruah I.K."/>
            <person name="Leung J."/>
            <person name="Bukari Y."/>
            <person name="Amoako-Attah I."/>
            <person name="Meinhardt L.W."/>
            <person name="Bailey B.A."/>
            <person name="Cohen S.P."/>
        </authorList>
    </citation>
    <scope>NUCLEOTIDE SEQUENCE [LARGE SCALE GENOMIC DNA]</scope>
    <source>
        <strain evidence="10 11">GH-19</strain>
    </source>
</reference>
<dbReference type="Pfam" id="PF08911">
    <property type="entry name" value="NUP50"/>
    <property type="match status" value="1"/>
</dbReference>
<evidence type="ECO:0000256" key="4">
    <source>
        <dbReference type="ARBA" id="ARBA00022927"/>
    </source>
</evidence>
<keyword evidence="2" id="KW-0813">Transport</keyword>
<protein>
    <recommendedName>
        <fullName evidence="9">RanBD1 domain-containing protein</fullName>
    </recommendedName>
</protein>
<accession>A0ABR1KA98</accession>
<keyword evidence="11" id="KW-1185">Reference proteome</keyword>
<evidence type="ECO:0000256" key="5">
    <source>
        <dbReference type="ARBA" id="ARBA00023010"/>
    </source>
</evidence>
<dbReference type="InterPro" id="IPR053074">
    <property type="entry name" value="NPC_Nucleoporin"/>
</dbReference>
<feature type="compositionally biased region" description="Gly residues" evidence="8">
    <location>
        <begin position="374"/>
        <end position="388"/>
    </location>
</feature>
<dbReference type="Gene3D" id="2.30.29.30">
    <property type="entry name" value="Pleckstrin-homology domain (PH domain)/Phosphotyrosine-binding domain (PTB)"/>
    <property type="match status" value="1"/>
</dbReference>
<organism evidence="10 11">
    <name type="scientific">Marasmiellus scandens</name>
    <dbReference type="NCBI Taxonomy" id="2682957"/>
    <lineage>
        <taxon>Eukaryota</taxon>
        <taxon>Fungi</taxon>
        <taxon>Dikarya</taxon>
        <taxon>Basidiomycota</taxon>
        <taxon>Agaricomycotina</taxon>
        <taxon>Agaricomycetes</taxon>
        <taxon>Agaricomycetidae</taxon>
        <taxon>Agaricales</taxon>
        <taxon>Marasmiineae</taxon>
        <taxon>Omphalotaceae</taxon>
        <taxon>Marasmiellus</taxon>
    </lineage>
</organism>
<feature type="region of interest" description="Disordered" evidence="8">
    <location>
        <begin position="180"/>
        <end position="465"/>
    </location>
</feature>
<feature type="compositionally biased region" description="Low complexity" evidence="8">
    <location>
        <begin position="333"/>
        <end position="352"/>
    </location>
</feature>
<feature type="domain" description="RanBD1" evidence="9">
    <location>
        <begin position="439"/>
        <end position="568"/>
    </location>
</feature>
<dbReference type="InterPro" id="IPR011993">
    <property type="entry name" value="PH-like_dom_sf"/>
</dbReference>
<feature type="compositionally biased region" description="Low complexity" evidence="8">
    <location>
        <begin position="283"/>
        <end position="321"/>
    </location>
</feature>
<dbReference type="SUPFAM" id="SSF50729">
    <property type="entry name" value="PH domain-like"/>
    <property type="match status" value="1"/>
</dbReference>
<feature type="region of interest" description="Disordered" evidence="8">
    <location>
        <begin position="1"/>
        <end position="70"/>
    </location>
</feature>
<dbReference type="EMBL" id="JBANRG010000001">
    <property type="protein sequence ID" value="KAK7472593.1"/>
    <property type="molecule type" value="Genomic_DNA"/>
</dbReference>
<comment type="subcellular location">
    <subcellularLocation>
        <location evidence="1">Nucleus</location>
        <location evidence="1">Nuclear pore complex</location>
    </subcellularLocation>
</comment>
<feature type="compositionally biased region" description="Basic and acidic residues" evidence="8">
    <location>
        <begin position="430"/>
        <end position="440"/>
    </location>
</feature>
<feature type="compositionally biased region" description="Low complexity" evidence="8">
    <location>
        <begin position="46"/>
        <end position="64"/>
    </location>
</feature>
<dbReference type="SMART" id="SM00160">
    <property type="entry name" value="RanBD"/>
    <property type="match status" value="1"/>
</dbReference>
<evidence type="ECO:0000256" key="6">
    <source>
        <dbReference type="ARBA" id="ARBA00023132"/>
    </source>
</evidence>
<evidence type="ECO:0000256" key="3">
    <source>
        <dbReference type="ARBA" id="ARBA00022816"/>
    </source>
</evidence>
<keyword evidence="3" id="KW-0509">mRNA transport</keyword>
<feature type="compositionally biased region" description="Low complexity" evidence="8">
    <location>
        <begin position="250"/>
        <end position="272"/>
    </location>
</feature>
<keyword evidence="6" id="KW-0906">Nuclear pore complex</keyword>
<dbReference type="Proteomes" id="UP001498398">
    <property type="component" value="Unassembled WGS sequence"/>
</dbReference>
<feature type="compositionally biased region" description="Low complexity" evidence="8">
    <location>
        <begin position="214"/>
        <end position="232"/>
    </location>
</feature>
<feature type="compositionally biased region" description="Low complexity" evidence="8">
    <location>
        <begin position="186"/>
        <end position="198"/>
    </location>
</feature>
<name>A0ABR1KA98_9AGAR</name>
<evidence type="ECO:0000256" key="7">
    <source>
        <dbReference type="ARBA" id="ARBA00023242"/>
    </source>
</evidence>
<keyword evidence="7" id="KW-0539">Nucleus</keyword>
<dbReference type="PANTHER" id="PTHR38697">
    <property type="entry name" value="NUCLEAR PORE COMPLEX PROTEIN SIMILAR TO S. CEREVISIAE NUP2 (EUROFUNG)"/>
    <property type="match status" value="1"/>
</dbReference>
<evidence type="ECO:0000256" key="2">
    <source>
        <dbReference type="ARBA" id="ARBA00022448"/>
    </source>
</evidence>
<dbReference type="Pfam" id="PF00638">
    <property type="entry name" value="Ran_BP1"/>
    <property type="match status" value="1"/>
</dbReference>
<evidence type="ECO:0000259" key="9">
    <source>
        <dbReference type="PROSITE" id="PS50196"/>
    </source>
</evidence>
<feature type="compositionally biased region" description="Acidic residues" evidence="8">
    <location>
        <begin position="454"/>
        <end position="463"/>
    </location>
</feature>
<evidence type="ECO:0000313" key="10">
    <source>
        <dbReference type="EMBL" id="KAK7472593.1"/>
    </source>
</evidence>
<dbReference type="PROSITE" id="PS50196">
    <property type="entry name" value="RANBD1"/>
    <property type="match status" value="1"/>
</dbReference>
<dbReference type="PANTHER" id="PTHR38697:SF1">
    <property type="entry name" value="NUCLEAR PORE COMPLEX PROTEIN SIMILAR TO S. CEREVISIAE NUP2 (EUROFUNG)"/>
    <property type="match status" value="1"/>
</dbReference>
<dbReference type="CDD" id="cd13170">
    <property type="entry name" value="RanBD_NUP50"/>
    <property type="match status" value="1"/>
</dbReference>
<evidence type="ECO:0000313" key="11">
    <source>
        <dbReference type="Proteomes" id="UP001498398"/>
    </source>
</evidence>
<keyword evidence="4" id="KW-0653">Protein transport</keyword>
<keyword evidence="5" id="KW-0811">Translocation</keyword>